<proteinExistence type="predicted"/>
<sequence>MPRPAATIHDHLRSHLPDPGSVGEKWKWPFWKFGYHHGGILFEELHTKFNSFPCAIQDPHAWHMDVAEIANRAHDRETLFALLEKRRDERYAELEKAWQSMAADLIGSPSWWKTEVADIDMWFGFARIARHFSYDSLLQYFNEYYHGDTDEHPAASRNGPGPRIQSPKNSQQWLPNQTALEEPDPRDTQPEQDARRLQAETGSTQGERTRKKGAGPAKTTSRERTSPNRIVKRQTRGRKVGGIKQDGLRRSARLQEQAARKAR</sequence>
<evidence type="ECO:0000313" key="2">
    <source>
        <dbReference type="Proteomes" id="UP001153332"/>
    </source>
</evidence>
<accession>A0ACC2JL67</accession>
<gene>
    <name evidence="1" type="ORF">O1611_g5692</name>
</gene>
<protein>
    <submittedName>
        <fullName evidence="1">Uncharacterized protein</fullName>
    </submittedName>
</protein>
<keyword evidence="2" id="KW-1185">Reference proteome</keyword>
<comment type="caution">
    <text evidence="1">The sequence shown here is derived from an EMBL/GenBank/DDBJ whole genome shotgun (WGS) entry which is preliminary data.</text>
</comment>
<organism evidence="1 2">
    <name type="scientific">Lasiodiplodia mahajangana</name>
    <dbReference type="NCBI Taxonomy" id="1108764"/>
    <lineage>
        <taxon>Eukaryota</taxon>
        <taxon>Fungi</taxon>
        <taxon>Dikarya</taxon>
        <taxon>Ascomycota</taxon>
        <taxon>Pezizomycotina</taxon>
        <taxon>Dothideomycetes</taxon>
        <taxon>Dothideomycetes incertae sedis</taxon>
        <taxon>Botryosphaeriales</taxon>
        <taxon>Botryosphaeriaceae</taxon>
        <taxon>Lasiodiplodia</taxon>
    </lineage>
</organism>
<reference evidence="1" key="1">
    <citation type="submission" date="2022-12" db="EMBL/GenBank/DDBJ databases">
        <title>Genome Sequence of Lasiodiplodia mahajangana.</title>
        <authorList>
            <person name="Buettner E."/>
        </authorList>
    </citation>
    <scope>NUCLEOTIDE SEQUENCE</scope>
    <source>
        <strain evidence="1">VT137</strain>
    </source>
</reference>
<evidence type="ECO:0000313" key="1">
    <source>
        <dbReference type="EMBL" id="KAJ8127943.1"/>
    </source>
</evidence>
<dbReference type="EMBL" id="JAPUUL010001241">
    <property type="protein sequence ID" value="KAJ8127943.1"/>
    <property type="molecule type" value="Genomic_DNA"/>
</dbReference>
<name>A0ACC2JL67_9PEZI</name>
<dbReference type="Proteomes" id="UP001153332">
    <property type="component" value="Unassembled WGS sequence"/>
</dbReference>